<dbReference type="EMBL" id="NJBA01000001">
    <property type="protein sequence ID" value="OWP52555.1"/>
    <property type="molecule type" value="Genomic_DNA"/>
</dbReference>
<dbReference type="eggNOG" id="COG4067">
    <property type="taxonomic scope" value="Bacteria"/>
</dbReference>
<sequence length="170" mass="18838">MPSPAIRLLFAGLLASGSALAADAPAQPTTWGWVETLTLMPEQAPLKAKLDTGAQTSVMDARNIVRIKKNGERWVQYDMMLTDPATGKEERLPFERRVERVLKFKTDGGVERSPVVLMDVCLGGKVYREQFTLRDRQTLDYPVLLGRRTLEHLGAVDASKTQTVAPTCKP</sequence>
<dbReference type="GO" id="GO:0008233">
    <property type="term" value="F:peptidase activity"/>
    <property type="evidence" value="ECO:0007669"/>
    <property type="project" value="UniProtKB-KW"/>
</dbReference>
<dbReference type="Pfam" id="PF05618">
    <property type="entry name" value="Zn_protease"/>
    <property type="match status" value="1"/>
</dbReference>
<organism evidence="3 4">
    <name type="scientific">Pseudomonas nitroreducens</name>
    <dbReference type="NCBI Taxonomy" id="46680"/>
    <lineage>
        <taxon>Bacteria</taxon>
        <taxon>Pseudomonadati</taxon>
        <taxon>Pseudomonadota</taxon>
        <taxon>Gammaproteobacteria</taxon>
        <taxon>Pseudomonadales</taxon>
        <taxon>Pseudomonadaceae</taxon>
        <taxon>Pseudomonas</taxon>
    </lineage>
</organism>
<evidence type="ECO:0000313" key="3">
    <source>
        <dbReference type="EMBL" id="OWP52555.1"/>
    </source>
</evidence>
<dbReference type="AlphaFoldDB" id="A0A246FE16"/>
<reference evidence="3 4" key="1">
    <citation type="submission" date="2017-06" db="EMBL/GenBank/DDBJ databases">
        <title>Draft genome of Pseudomonas nitroreducens DF05.</title>
        <authorList>
            <person name="Iyer R."/>
        </authorList>
    </citation>
    <scope>NUCLEOTIDE SEQUENCE [LARGE SCALE GENOMIC DNA]</scope>
    <source>
        <strain evidence="3 4">DF05</strain>
    </source>
</reference>
<dbReference type="STRING" id="46680.GCA_000807755_06301"/>
<dbReference type="InterPro" id="IPR021109">
    <property type="entry name" value="Peptidase_aspartic_dom_sf"/>
</dbReference>
<dbReference type="PANTHER" id="PTHR38037">
    <property type="entry name" value="ZN_PROTEASE DOMAIN-CONTAINING PROTEIN"/>
    <property type="match status" value="1"/>
</dbReference>
<gene>
    <name evidence="3" type="ORF">CEG18_01585</name>
</gene>
<evidence type="ECO:0000256" key="1">
    <source>
        <dbReference type="SAM" id="SignalP"/>
    </source>
</evidence>
<dbReference type="RefSeq" id="WP_088415996.1">
    <property type="nucleotide sequence ID" value="NZ_NJBA01000001.1"/>
</dbReference>
<proteinExistence type="predicted"/>
<keyword evidence="3" id="KW-0645">Protease</keyword>
<feature type="signal peptide" evidence="1">
    <location>
        <begin position="1"/>
        <end position="21"/>
    </location>
</feature>
<feature type="domain" description="Retropepsin-like aspartic endopeptidase" evidence="2">
    <location>
        <begin position="31"/>
        <end position="163"/>
    </location>
</feature>
<dbReference type="InterPro" id="IPR008503">
    <property type="entry name" value="Asp_endopeptidase"/>
</dbReference>
<name>A0A246FE16_PSENT</name>
<keyword evidence="1" id="KW-0732">Signal</keyword>
<dbReference type="GO" id="GO:0006508">
    <property type="term" value="P:proteolysis"/>
    <property type="evidence" value="ECO:0007669"/>
    <property type="project" value="UniProtKB-KW"/>
</dbReference>
<comment type="caution">
    <text evidence="3">The sequence shown here is derived from an EMBL/GenBank/DDBJ whole genome shotgun (WGS) entry which is preliminary data.</text>
</comment>
<accession>A0A246FE16</accession>
<dbReference type="Gene3D" id="2.40.70.10">
    <property type="entry name" value="Acid Proteases"/>
    <property type="match status" value="1"/>
</dbReference>
<dbReference type="SUPFAM" id="SSF50630">
    <property type="entry name" value="Acid proteases"/>
    <property type="match status" value="1"/>
</dbReference>
<protein>
    <submittedName>
        <fullName evidence="3">ATP-dependent zinc protease</fullName>
    </submittedName>
</protein>
<feature type="chain" id="PRO_5013168053" evidence="1">
    <location>
        <begin position="22"/>
        <end position="170"/>
    </location>
</feature>
<keyword evidence="3" id="KW-0378">Hydrolase</keyword>
<evidence type="ECO:0000259" key="2">
    <source>
        <dbReference type="Pfam" id="PF05618"/>
    </source>
</evidence>
<dbReference type="Proteomes" id="UP000198145">
    <property type="component" value="Unassembled WGS sequence"/>
</dbReference>
<dbReference type="PANTHER" id="PTHR38037:SF2">
    <property type="entry name" value="ATP-DEPENDENT ZINC PROTEASE DOMAIN-CONTAINING PROTEIN-RELATED"/>
    <property type="match status" value="1"/>
</dbReference>
<evidence type="ECO:0000313" key="4">
    <source>
        <dbReference type="Proteomes" id="UP000198145"/>
    </source>
</evidence>